<proteinExistence type="predicted"/>
<feature type="region of interest" description="Disordered" evidence="4">
    <location>
        <begin position="76"/>
        <end position="109"/>
    </location>
</feature>
<evidence type="ECO:0000256" key="2">
    <source>
        <dbReference type="ARBA" id="ARBA00022884"/>
    </source>
</evidence>
<feature type="domain" description="RRM" evidence="5">
    <location>
        <begin position="6"/>
        <end position="82"/>
    </location>
</feature>
<dbReference type="InterPro" id="IPR012677">
    <property type="entry name" value="Nucleotide-bd_a/b_plait_sf"/>
</dbReference>
<reference evidence="6" key="1">
    <citation type="submission" date="2017-08" db="EMBL/GenBank/DDBJ databases">
        <authorList>
            <person name="Polle J.E."/>
            <person name="Barry K."/>
            <person name="Cushman J."/>
            <person name="Schmutz J."/>
            <person name="Tran D."/>
            <person name="Hathwaick L.T."/>
            <person name="Yim W.C."/>
            <person name="Jenkins J."/>
            <person name="Mckie-Krisberg Z.M."/>
            <person name="Prochnik S."/>
            <person name="Lindquist E."/>
            <person name="Dockter R.B."/>
            <person name="Adam C."/>
            <person name="Molina H."/>
            <person name="Bunkerborg J."/>
            <person name="Jin E."/>
            <person name="Buchheim M."/>
            <person name="Magnuson J."/>
        </authorList>
    </citation>
    <scope>NUCLEOTIDE SEQUENCE</scope>
    <source>
        <strain evidence="6">CCAP 19/18</strain>
    </source>
</reference>
<feature type="domain" description="RRM" evidence="5">
    <location>
        <begin position="117"/>
        <end position="195"/>
    </location>
</feature>
<dbReference type="InterPro" id="IPR000504">
    <property type="entry name" value="RRM_dom"/>
</dbReference>
<feature type="compositionally biased region" description="Basic and acidic residues" evidence="4">
    <location>
        <begin position="76"/>
        <end position="86"/>
    </location>
</feature>
<dbReference type="Pfam" id="PF00076">
    <property type="entry name" value="RRM_1"/>
    <property type="match status" value="2"/>
</dbReference>
<dbReference type="PROSITE" id="PS50102">
    <property type="entry name" value="RRM"/>
    <property type="match status" value="2"/>
</dbReference>
<comment type="caution">
    <text evidence="6">The sequence shown here is derived from an EMBL/GenBank/DDBJ whole genome shotgun (WGS) entry which is preliminary data.</text>
</comment>
<evidence type="ECO:0000256" key="3">
    <source>
        <dbReference type="PROSITE-ProRule" id="PRU00176"/>
    </source>
</evidence>
<dbReference type="PANTHER" id="PTHR48032:SF6">
    <property type="entry name" value="RNA-BINDING (RRM_RBD_RNP MOTIFS) FAMILY PROTEIN"/>
    <property type="match status" value="1"/>
</dbReference>
<keyword evidence="2 3" id="KW-0694">RNA-binding</keyword>
<evidence type="ECO:0000256" key="4">
    <source>
        <dbReference type="SAM" id="MobiDB-lite"/>
    </source>
</evidence>
<dbReference type="EMBL" id="MU069500">
    <property type="protein sequence ID" value="KAF5840901.1"/>
    <property type="molecule type" value="Genomic_DNA"/>
</dbReference>
<gene>
    <name evidence="6" type="ORF">DUNSADRAFT_15101</name>
</gene>
<organism evidence="6 7">
    <name type="scientific">Dunaliella salina</name>
    <name type="common">Green alga</name>
    <name type="synonym">Protococcus salinus</name>
    <dbReference type="NCBI Taxonomy" id="3046"/>
    <lineage>
        <taxon>Eukaryota</taxon>
        <taxon>Viridiplantae</taxon>
        <taxon>Chlorophyta</taxon>
        <taxon>core chlorophytes</taxon>
        <taxon>Chlorophyceae</taxon>
        <taxon>CS clade</taxon>
        <taxon>Chlamydomonadales</taxon>
        <taxon>Dunaliellaceae</taxon>
        <taxon>Dunaliella</taxon>
    </lineage>
</organism>
<accession>A0ABQ7H248</accession>
<dbReference type="Gene3D" id="3.30.70.330">
    <property type="match status" value="2"/>
</dbReference>
<sequence>MDKQATKVFCGGLSWETTSERLRAYFENFGVVREAFVSYNRNNGRPRGFGFVVFESMDVADKVVSTKHTIDRREVECKRAVPKEEQQGGDSSNTSPPSSTGGGSSSGAAAAANTRTRKIFVGGLAPAVDDAALLQHFEQFGPVEDAVVMYDHDNKRPRGFGFVTFANEDSVDKVFGRGAMQSIADKQIEIKPAVPRDQMPMGGAGRMPFFEQGVARGGFGGGRGLSQMGGYGGGGYGMGYRGYGPRGSFNSMGGMGPMGGRGGRNGGGGGYGGGFPGMGGMQRGGYGGMSKMPPMGYDLYGPGGMSGSNAQALYNLTAGMQFNGMQPPASMGASKLNAFNANNINLKALALASSLGGFPGSQPGEAGFSQDDPRPYSGHGAAAAAAADYAAEAAAAANLTAATAPNGLSVTQDFNAYDTGFSTSPAPGWSS</sequence>
<name>A0ABQ7H248_DUNSA</name>
<dbReference type="SUPFAM" id="SSF54928">
    <property type="entry name" value="RNA-binding domain, RBD"/>
    <property type="match status" value="2"/>
</dbReference>
<keyword evidence="7" id="KW-1185">Reference proteome</keyword>
<keyword evidence="1" id="KW-0677">Repeat</keyword>
<evidence type="ECO:0000259" key="5">
    <source>
        <dbReference type="PROSITE" id="PS50102"/>
    </source>
</evidence>
<evidence type="ECO:0000313" key="6">
    <source>
        <dbReference type="EMBL" id="KAF5840901.1"/>
    </source>
</evidence>
<dbReference type="PANTHER" id="PTHR48032">
    <property type="entry name" value="RNA-BINDING PROTEIN MUSASHI HOMOLOG RBP6"/>
    <property type="match status" value="1"/>
</dbReference>
<dbReference type="SMART" id="SM00360">
    <property type="entry name" value="RRM"/>
    <property type="match status" value="2"/>
</dbReference>
<dbReference type="InterPro" id="IPR035979">
    <property type="entry name" value="RBD_domain_sf"/>
</dbReference>
<evidence type="ECO:0000313" key="7">
    <source>
        <dbReference type="Proteomes" id="UP000815325"/>
    </source>
</evidence>
<evidence type="ECO:0000256" key="1">
    <source>
        <dbReference type="ARBA" id="ARBA00022737"/>
    </source>
</evidence>
<dbReference type="Proteomes" id="UP000815325">
    <property type="component" value="Unassembled WGS sequence"/>
</dbReference>
<protein>
    <recommendedName>
        <fullName evidence="5">RRM domain-containing protein</fullName>
    </recommendedName>
</protein>